<evidence type="ECO:0000313" key="6">
    <source>
        <dbReference type="EMBL" id="QDC41258.1"/>
    </source>
</evidence>
<evidence type="ECO:0000256" key="1">
    <source>
        <dbReference type="ARBA" id="ARBA00004442"/>
    </source>
</evidence>
<dbReference type="GeneID" id="66285077"/>
<dbReference type="AlphaFoldDB" id="A0AAX1EZS8"/>
<name>A0AAX1EZS8_9PROT</name>
<sequence length="248" mass="27037">MRFFTLQKLLLTTLVILSATAFADNKTNWAGLSFGVNTGISNNSYNLKPIDNSVSVAANVADCGYGGDSGCTSWSQKPKSAIFGIDTSYDFQRNDYVYGLGIRYLNLANATASNLSDQGAMDDNFNTKIEKNYQVTGRFGKAIGNDLIYIKAGISFADVKFDVIDEVNNPVSGNRYGSKWFHGGLVGLGLDHKFNDNLIFGAEFNHISYASENISATGASSAGLALKEIYSPKSFHSENVIFNLRYLF</sequence>
<comment type="subcellular location">
    <subcellularLocation>
        <location evidence="1">Cell outer membrane</location>
    </subcellularLocation>
</comment>
<keyword evidence="2 4" id="KW-0732">Signal</keyword>
<dbReference type="RefSeq" id="WP_139867923.1">
    <property type="nucleotide sequence ID" value="NZ_CP040951.1"/>
</dbReference>
<dbReference type="InterPro" id="IPR027385">
    <property type="entry name" value="Beta-barrel_OMP"/>
</dbReference>
<dbReference type="Pfam" id="PF13505">
    <property type="entry name" value="OMP_b-brl"/>
    <property type="match status" value="1"/>
</dbReference>
<reference evidence="6 7" key="1">
    <citation type="journal article" date="2019" name="ISME J.">
        <title>Evolution in action: habitat transition from sediment to the pelagial leads to genome streamlining in Methylophilaceae.</title>
        <authorList>
            <person name="Salcher M."/>
            <person name="Schaefle D."/>
            <person name="Kaspar M."/>
            <person name="Neuenschwander S.M."/>
            <person name="Ghai R."/>
        </authorList>
    </citation>
    <scope>NUCLEOTIDE SEQUENCE [LARGE SCALE GENOMIC DNA]</scope>
    <source>
        <strain evidence="6 7">MMS-RVI-51</strain>
    </source>
</reference>
<proteinExistence type="predicted"/>
<evidence type="ECO:0000256" key="2">
    <source>
        <dbReference type="ARBA" id="ARBA00022729"/>
    </source>
</evidence>
<gene>
    <name evidence="6" type="ORF">FIT94_04175</name>
</gene>
<protein>
    <recommendedName>
        <fullName evidence="5">Outer membrane protein beta-barrel domain-containing protein</fullName>
    </recommendedName>
</protein>
<feature type="chain" id="PRO_5043398997" description="Outer membrane protein beta-barrel domain-containing protein" evidence="4">
    <location>
        <begin position="24"/>
        <end position="248"/>
    </location>
</feature>
<dbReference type="Proteomes" id="UP000314901">
    <property type="component" value="Chromosome"/>
</dbReference>
<dbReference type="InterPro" id="IPR051692">
    <property type="entry name" value="OMP-like"/>
</dbReference>
<feature type="signal peptide" evidence="4">
    <location>
        <begin position="1"/>
        <end position="23"/>
    </location>
</feature>
<keyword evidence="3" id="KW-0472">Membrane</keyword>
<organism evidence="6 7">
    <name type="scientific">Candidatus Methylopumilus universalis</name>
    <dbReference type="NCBI Taxonomy" id="2588536"/>
    <lineage>
        <taxon>Bacteria</taxon>
        <taxon>Pseudomonadati</taxon>
        <taxon>Pseudomonadota</taxon>
        <taxon>Betaproteobacteria</taxon>
        <taxon>Nitrosomonadales</taxon>
        <taxon>Methylophilaceae</taxon>
        <taxon>Candidatus Methylopumilus</taxon>
    </lineage>
</organism>
<evidence type="ECO:0000256" key="4">
    <source>
        <dbReference type="SAM" id="SignalP"/>
    </source>
</evidence>
<dbReference type="Gene3D" id="2.40.160.20">
    <property type="match status" value="1"/>
</dbReference>
<dbReference type="KEGG" id="muv:FIT94_04175"/>
<feature type="domain" description="Outer membrane protein beta-barrel" evidence="5">
    <location>
        <begin position="10"/>
        <end position="219"/>
    </location>
</feature>
<evidence type="ECO:0000313" key="7">
    <source>
        <dbReference type="Proteomes" id="UP000314901"/>
    </source>
</evidence>
<evidence type="ECO:0000256" key="3">
    <source>
        <dbReference type="ARBA" id="ARBA00023136"/>
    </source>
</evidence>
<evidence type="ECO:0000259" key="5">
    <source>
        <dbReference type="Pfam" id="PF13505"/>
    </source>
</evidence>
<dbReference type="PANTHER" id="PTHR34001">
    <property type="entry name" value="BLL7405 PROTEIN"/>
    <property type="match status" value="1"/>
</dbReference>
<dbReference type="SUPFAM" id="SSF56925">
    <property type="entry name" value="OMPA-like"/>
    <property type="match status" value="1"/>
</dbReference>
<dbReference type="PANTHER" id="PTHR34001:SF3">
    <property type="entry name" value="BLL7405 PROTEIN"/>
    <property type="match status" value="1"/>
</dbReference>
<dbReference type="GO" id="GO:0009279">
    <property type="term" value="C:cell outer membrane"/>
    <property type="evidence" value="ECO:0007669"/>
    <property type="project" value="UniProtKB-SubCell"/>
</dbReference>
<dbReference type="InterPro" id="IPR011250">
    <property type="entry name" value="OMP/PagP_B-barrel"/>
</dbReference>
<accession>A0AAX1EZS8</accession>
<dbReference type="EMBL" id="CP040953">
    <property type="protein sequence ID" value="QDC41258.1"/>
    <property type="molecule type" value="Genomic_DNA"/>
</dbReference>